<proteinExistence type="predicted"/>
<comment type="caution">
    <text evidence="1">The sequence shown here is derived from an EMBL/GenBank/DDBJ whole genome shotgun (WGS) entry which is preliminary data.</text>
</comment>
<accession>A0A0F9EK98</accession>
<protein>
    <submittedName>
        <fullName evidence="1">Uncharacterized protein</fullName>
    </submittedName>
</protein>
<sequence>MKKQITFEGTSAQRVAIEWLLNLAKCFDIKKVIITKLKQPYYWKGDKIRVVVRYD</sequence>
<evidence type="ECO:0000313" key="1">
    <source>
        <dbReference type="EMBL" id="KKL66716.1"/>
    </source>
</evidence>
<reference evidence="1" key="1">
    <citation type="journal article" date="2015" name="Nature">
        <title>Complex archaea that bridge the gap between prokaryotes and eukaryotes.</title>
        <authorList>
            <person name="Spang A."/>
            <person name="Saw J.H."/>
            <person name="Jorgensen S.L."/>
            <person name="Zaremba-Niedzwiedzka K."/>
            <person name="Martijn J."/>
            <person name="Lind A.E."/>
            <person name="van Eijk R."/>
            <person name="Schleper C."/>
            <person name="Guy L."/>
            <person name="Ettema T.J."/>
        </authorList>
    </citation>
    <scope>NUCLEOTIDE SEQUENCE</scope>
</reference>
<organism evidence="1">
    <name type="scientific">marine sediment metagenome</name>
    <dbReference type="NCBI Taxonomy" id="412755"/>
    <lineage>
        <taxon>unclassified sequences</taxon>
        <taxon>metagenomes</taxon>
        <taxon>ecological metagenomes</taxon>
    </lineage>
</organism>
<gene>
    <name evidence="1" type="ORF">LCGC14_2142170</name>
</gene>
<dbReference type="EMBL" id="LAZR01027114">
    <property type="protein sequence ID" value="KKL66716.1"/>
    <property type="molecule type" value="Genomic_DNA"/>
</dbReference>
<dbReference type="AlphaFoldDB" id="A0A0F9EK98"/>
<name>A0A0F9EK98_9ZZZZ</name>